<keyword evidence="3" id="KW-0663">Pyridoxal phosphate</keyword>
<comment type="cofactor">
    <cofactor evidence="1">
        <name>pyridoxal 5'-phosphate</name>
        <dbReference type="ChEBI" id="CHEBI:597326"/>
    </cofactor>
</comment>
<proteinExistence type="inferred from homology"/>
<dbReference type="AlphaFoldDB" id="A0A098EJU3"/>
<dbReference type="STRING" id="1499687.BN1080_01047"/>
<dbReference type="GO" id="GO:0008732">
    <property type="term" value="F:L-allo-threonine aldolase activity"/>
    <property type="evidence" value="ECO:0007669"/>
    <property type="project" value="TreeGrafter"/>
</dbReference>
<dbReference type="GO" id="GO:0006545">
    <property type="term" value="P:glycine biosynthetic process"/>
    <property type="evidence" value="ECO:0007669"/>
    <property type="project" value="TreeGrafter"/>
</dbReference>
<evidence type="ECO:0000259" key="4">
    <source>
        <dbReference type="Pfam" id="PF01212"/>
    </source>
</evidence>
<dbReference type="InterPro" id="IPR015421">
    <property type="entry name" value="PyrdxlP-dep_Trfase_major"/>
</dbReference>
<dbReference type="RefSeq" id="WP_052650854.1">
    <property type="nucleotide sequence ID" value="NZ_CCXS01000001.1"/>
</dbReference>
<sequence>MKSNERLKQSYFDAEQVLAGHGKRDVHVLKEAFEKIDGDVESDMYGQGAVIEKFQEKMADLLGKESAVFFPSGTMAQQIALRIWCDAARIRKVAYHPLSHLEIHEEKGLQELHGIESVLLADKTRVIELEDVLQMEDEVACVLLELPQREIGGQLPSYETLEQISAHCRAQGIKLHLDGARLLEVLPYYDKTASEVCALFDSVYLSLYKGIGGIAGAILAGDKEFTDQSKVWKRRHGGDLISLYPYILSADYYFDKRSGKMAAYYEQAKELARLFNGCEGISTLPVEPVSNMFHVHFSHPKETMEALLADLHQETGIGLTSYVKELENGGSSYEVSMGDLYETVPKEKVEALFAKLNEKMKAI</sequence>
<comment type="similarity">
    <text evidence="2">Belongs to the threonine aldolase family.</text>
</comment>
<dbReference type="Gene3D" id="3.40.640.10">
    <property type="entry name" value="Type I PLP-dependent aspartate aminotransferase-like (Major domain)"/>
    <property type="match status" value="1"/>
</dbReference>
<reference evidence="5 6" key="1">
    <citation type="submission" date="2014-09" db="EMBL/GenBank/DDBJ databases">
        <authorList>
            <person name="Urmite Genomes Urmite Genomes"/>
        </authorList>
    </citation>
    <scope>NUCLEOTIDE SEQUENCE [LARGE SCALE GENOMIC DNA]</scope>
    <source>
        <strain evidence="5 6">ES2</strain>
    </source>
</reference>
<gene>
    <name evidence="5" type="primary">ltaA</name>
    <name evidence="5" type="ORF">BN1080_01047</name>
</gene>
<organism evidence="5 6">
    <name type="scientific">Planococcus massiliensis</name>
    <dbReference type="NCBI Taxonomy" id="1499687"/>
    <lineage>
        <taxon>Bacteria</taxon>
        <taxon>Bacillati</taxon>
        <taxon>Bacillota</taxon>
        <taxon>Bacilli</taxon>
        <taxon>Bacillales</taxon>
        <taxon>Caryophanaceae</taxon>
        <taxon>Planococcus</taxon>
    </lineage>
</organism>
<dbReference type="InterPro" id="IPR001597">
    <property type="entry name" value="ArAA_b-elim_lyase/Thr_aldolase"/>
</dbReference>
<dbReference type="GO" id="GO:0005829">
    <property type="term" value="C:cytosol"/>
    <property type="evidence" value="ECO:0007669"/>
    <property type="project" value="TreeGrafter"/>
</dbReference>
<evidence type="ECO:0000256" key="3">
    <source>
        <dbReference type="ARBA" id="ARBA00022898"/>
    </source>
</evidence>
<dbReference type="Pfam" id="PF01212">
    <property type="entry name" value="Beta_elim_lyase"/>
    <property type="match status" value="1"/>
</dbReference>
<dbReference type="PANTHER" id="PTHR48097">
    <property type="entry name" value="L-THREONINE ALDOLASE-RELATED"/>
    <property type="match status" value="1"/>
</dbReference>
<dbReference type="SUPFAM" id="SSF53383">
    <property type="entry name" value="PLP-dependent transferases"/>
    <property type="match status" value="1"/>
</dbReference>
<name>A0A098EJU3_9BACL</name>
<dbReference type="GO" id="GO:0006567">
    <property type="term" value="P:L-threonine catabolic process"/>
    <property type="evidence" value="ECO:0007669"/>
    <property type="project" value="TreeGrafter"/>
</dbReference>
<dbReference type="Proteomes" id="UP000043699">
    <property type="component" value="Unassembled WGS sequence"/>
</dbReference>
<keyword evidence="6" id="KW-1185">Reference proteome</keyword>
<dbReference type="PANTHER" id="PTHR48097:SF9">
    <property type="entry name" value="L-THREONINE ALDOLASE"/>
    <property type="match status" value="1"/>
</dbReference>
<evidence type="ECO:0000313" key="6">
    <source>
        <dbReference type="Proteomes" id="UP000043699"/>
    </source>
</evidence>
<accession>A0A098EJU3</accession>
<evidence type="ECO:0000313" key="5">
    <source>
        <dbReference type="EMBL" id="CEG22127.1"/>
    </source>
</evidence>
<dbReference type="InterPro" id="IPR015424">
    <property type="entry name" value="PyrdxlP-dep_Trfase"/>
</dbReference>
<feature type="domain" description="Aromatic amino acid beta-eliminating lyase/threonine aldolase" evidence="4">
    <location>
        <begin position="40"/>
        <end position="296"/>
    </location>
</feature>
<evidence type="ECO:0000256" key="1">
    <source>
        <dbReference type="ARBA" id="ARBA00001933"/>
    </source>
</evidence>
<dbReference type="EMBL" id="CCXS01000001">
    <property type="protein sequence ID" value="CEG22127.1"/>
    <property type="molecule type" value="Genomic_DNA"/>
</dbReference>
<dbReference type="OrthoDB" id="9774495at2"/>
<dbReference type="InterPro" id="IPR015422">
    <property type="entry name" value="PyrdxlP-dep_Trfase_small"/>
</dbReference>
<evidence type="ECO:0000256" key="2">
    <source>
        <dbReference type="ARBA" id="ARBA00006966"/>
    </source>
</evidence>
<protein>
    <submittedName>
        <fullName evidence="5">L-allo-threonine aldolase</fullName>
    </submittedName>
</protein>
<dbReference type="Gene3D" id="3.90.1150.10">
    <property type="entry name" value="Aspartate Aminotransferase, domain 1"/>
    <property type="match status" value="1"/>
</dbReference>